<evidence type="ECO:0000313" key="6">
    <source>
        <dbReference type="Proteomes" id="UP000677054"/>
    </source>
</evidence>
<sequence length="267" mass="29717">MAENARLFVGGVVGDVSEEDLHKEFGKMGNIIDIHVGSTFAFIQYEDAQDADDAVAKYDGAELFGNKVHVTIARPREDRFRGRGRGGFRGRGDSGGFRGRGGFGDRGGYRGRSDSRGGGFRGGFRRYDDDSGGFRRRDDRYDNRDRFQSRGGFRGRDDDRRGRGRGFSEGGSRGGRGGFSRFSDSYDEGGGSRFSNGYNSSSFGKDSSRRFSRSRSPVERGYRTSYGDDDDKYRRSPDYDRPRGYGRGRGGGGGSFRPMRYLGQSQY</sequence>
<accession>A0A7R8XB36</accession>
<gene>
    <name evidence="5" type="ORF">DSTB1V02_LOCUS4441</name>
</gene>
<proteinExistence type="predicted"/>
<feature type="region of interest" description="Disordered" evidence="3">
    <location>
        <begin position="79"/>
        <end position="267"/>
    </location>
</feature>
<evidence type="ECO:0000256" key="3">
    <source>
        <dbReference type="SAM" id="MobiDB-lite"/>
    </source>
</evidence>
<evidence type="ECO:0000259" key="4">
    <source>
        <dbReference type="PROSITE" id="PS50102"/>
    </source>
</evidence>
<dbReference type="CDD" id="cd00590">
    <property type="entry name" value="RRM_SF"/>
    <property type="match status" value="1"/>
</dbReference>
<keyword evidence="1 2" id="KW-0694">RNA-binding</keyword>
<dbReference type="PANTHER" id="PTHR23147">
    <property type="entry name" value="SERINE/ARGININE RICH SPLICING FACTOR"/>
    <property type="match status" value="1"/>
</dbReference>
<evidence type="ECO:0000256" key="1">
    <source>
        <dbReference type="ARBA" id="ARBA00022884"/>
    </source>
</evidence>
<dbReference type="AlphaFoldDB" id="A0A7R8XB36"/>
<feature type="compositionally biased region" description="Basic and acidic residues" evidence="3">
    <location>
        <begin position="231"/>
        <end position="243"/>
    </location>
</feature>
<dbReference type="InterPro" id="IPR035979">
    <property type="entry name" value="RBD_domain_sf"/>
</dbReference>
<dbReference type="GO" id="GO:0003723">
    <property type="term" value="F:RNA binding"/>
    <property type="evidence" value="ECO:0007669"/>
    <property type="project" value="UniProtKB-UniRule"/>
</dbReference>
<dbReference type="OrthoDB" id="439808at2759"/>
<dbReference type="EMBL" id="LR900174">
    <property type="protein sequence ID" value="CAD7244547.1"/>
    <property type="molecule type" value="Genomic_DNA"/>
</dbReference>
<organism evidence="5">
    <name type="scientific">Darwinula stevensoni</name>
    <dbReference type="NCBI Taxonomy" id="69355"/>
    <lineage>
        <taxon>Eukaryota</taxon>
        <taxon>Metazoa</taxon>
        <taxon>Ecdysozoa</taxon>
        <taxon>Arthropoda</taxon>
        <taxon>Crustacea</taxon>
        <taxon>Oligostraca</taxon>
        <taxon>Ostracoda</taxon>
        <taxon>Podocopa</taxon>
        <taxon>Podocopida</taxon>
        <taxon>Darwinulocopina</taxon>
        <taxon>Darwinuloidea</taxon>
        <taxon>Darwinulidae</taxon>
        <taxon>Darwinula</taxon>
    </lineage>
</organism>
<name>A0A7R8XB36_9CRUS</name>
<dbReference type="Pfam" id="PF00076">
    <property type="entry name" value="RRM_1"/>
    <property type="match status" value="1"/>
</dbReference>
<feature type="domain" description="RRM" evidence="4">
    <location>
        <begin position="5"/>
        <end position="75"/>
    </location>
</feature>
<dbReference type="InterPro" id="IPR050907">
    <property type="entry name" value="SRSF"/>
</dbReference>
<keyword evidence="6" id="KW-1185">Reference proteome</keyword>
<dbReference type="SUPFAM" id="SSF54928">
    <property type="entry name" value="RNA-binding domain, RBD"/>
    <property type="match status" value="1"/>
</dbReference>
<feature type="compositionally biased region" description="Gly residues" evidence="3">
    <location>
        <begin position="89"/>
        <end position="106"/>
    </location>
</feature>
<dbReference type="SMART" id="SM00360">
    <property type="entry name" value="RRM"/>
    <property type="match status" value="1"/>
</dbReference>
<evidence type="ECO:0000313" key="5">
    <source>
        <dbReference type="EMBL" id="CAD7244547.1"/>
    </source>
</evidence>
<dbReference type="EMBL" id="CAJPEV010000657">
    <property type="protein sequence ID" value="CAG0887330.1"/>
    <property type="molecule type" value="Genomic_DNA"/>
</dbReference>
<protein>
    <recommendedName>
        <fullName evidence="4">RRM domain-containing protein</fullName>
    </recommendedName>
</protein>
<dbReference type="InterPro" id="IPR000504">
    <property type="entry name" value="RRM_dom"/>
</dbReference>
<evidence type="ECO:0000256" key="2">
    <source>
        <dbReference type="PROSITE-ProRule" id="PRU00176"/>
    </source>
</evidence>
<feature type="compositionally biased region" description="Gly residues" evidence="3">
    <location>
        <begin position="245"/>
        <end position="255"/>
    </location>
</feature>
<dbReference type="Gene3D" id="3.30.70.330">
    <property type="match status" value="1"/>
</dbReference>
<feature type="compositionally biased region" description="Gly residues" evidence="3">
    <location>
        <begin position="165"/>
        <end position="178"/>
    </location>
</feature>
<dbReference type="Proteomes" id="UP000677054">
    <property type="component" value="Unassembled WGS sequence"/>
</dbReference>
<dbReference type="InterPro" id="IPR012677">
    <property type="entry name" value="Nucleotide-bd_a/b_plait_sf"/>
</dbReference>
<feature type="compositionally biased region" description="Basic and acidic residues" evidence="3">
    <location>
        <begin position="125"/>
        <end position="161"/>
    </location>
</feature>
<dbReference type="PROSITE" id="PS50102">
    <property type="entry name" value="RRM"/>
    <property type="match status" value="1"/>
</dbReference>
<reference evidence="5" key="1">
    <citation type="submission" date="2020-11" db="EMBL/GenBank/DDBJ databases">
        <authorList>
            <person name="Tran Van P."/>
        </authorList>
    </citation>
    <scope>NUCLEOTIDE SEQUENCE</scope>
</reference>